<dbReference type="Proteomes" id="UP001597419">
    <property type="component" value="Unassembled WGS sequence"/>
</dbReference>
<evidence type="ECO:0008006" key="4">
    <source>
        <dbReference type="Google" id="ProtNLM"/>
    </source>
</evidence>
<evidence type="ECO:0000313" key="2">
    <source>
        <dbReference type="EMBL" id="MFD2461275.1"/>
    </source>
</evidence>
<sequence>MNAVGIRRLLSVFLAVAVFAGLVQPSVVLAAPAPVARVVAEDPVSRPMPPDPYREWDGSVGVPDWGDPRFRQIVVDNAELAEDPEVREAAAAALAAGGSGPLMEFLNHGLDDAKKRASARKTEQARRDLAAVRALRGTGGPVFNAEVERVLAG</sequence>
<keyword evidence="3" id="KW-1185">Reference proteome</keyword>
<comment type="caution">
    <text evidence="2">The sequence shown here is derived from an EMBL/GenBank/DDBJ whole genome shotgun (WGS) entry which is preliminary data.</text>
</comment>
<accession>A0ABW5GK96</accession>
<evidence type="ECO:0000256" key="1">
    <source>
        <dbReference type="SAM" id="SignalP"/>
    </source>
</evidence>
<gene>
    <name evidence="2" type="ORF">ACFSYJ_21905</name>
</gene>
<name>A0ABW5GK96_9PSEU</name>
<feature type="chain" id="PRO_5045890749" description="HEAT repeat domain-containing protein" evidence="1">
    <location>
        <begin position="31"/>
        <end position="153"/>
    </location>
</feature>
<reference evidence="3" key="1">
    <citation type="journal article" date="2019" name="Int. J. Syst. Evol. Microbiol.">
        <title>The Global Catalogue of Microorganisms (GCM) 10K type strain sequencing project: providing services to taxonomists for standard genome sequencing and annotation.</title>
        <authorList>
            <consortium name="The Broad Institute Genomics Platform"/>
            <consortium name="The Broad Institute Genome Sequencing Center for Infectious Disease"/>
            <person name="Wu L."/>
            <person name="Ma J."/>
        </authorList>
    </citation>
    <scope>NUCLEOTIDE SEQUENCE [LARGE SCALE GENOMIC DNA]</scope>
    <source>
        <strain evidence="3">CGMCC 4.7643</strain>
    </source>
</reference>
<feature type="non-terminal residue" evidence="2">
    <location>
        <position position="153"/>
    </location>
</feature>
<protein>
    <recommendedName>
        <fullName evidence="4">HEAT repeat domain-containing protein</fullName>
    </recommendedName>
</protein>
<proteinExistence type="predicted"/>
<keyword evidence="1" id="KW-0732">Signal</keyword>
<organism evidence="2 3">
    <name type="scientific">Amycolatopsis samaneae</name>
    <dbReference type="NCBI Taxonomy" id="664691"/>
    <lineage>
        <taxon>Bacteria</taxon>
        <taxon>Bacillati</taxon>
        <taxon>Actinomycetota</taxon>
        <taxon>Actinomycetes</taxon>
        <taxon>Pseudonocardiales</taxon>
        <taxon>Pseudonocardiaceae</taxon>
        <taxon>Amycolatopsis</taxon>
    </lineage>
</organism>
<evidence type="ECO:0000313" key="3">
    <source>
        <dbReference type="Proteomes" id="UP001597419"/>
    </source>
</evidence>
<dbReference type="EMBL" id="JBHUKU010000011">
    <property type="protein sequence ID" value="MFD2461275.1"/>
    <property type="molecule type" value="Genomic_DNA"/>
</dbReference>
<feature type="signal peptide" evidence="1">
    <location>
        <begin position="1"/>
        <end position="30"/>
    </location>
</feature>